<comment type="caution">
    <text evidence="2">The sequence shown here is derived from an EMBL/GenBank/DDBJ whole genome shotgun (WGS) entry which is preliminary data.</text>
</comment>
<organism evidence="2 3">
    <name type="scientific">Phytobacter ursingii</name>
    <dbReference type="NCBI Taxonomy" id="1972431"/>
    <lineage>
        <taxon>Bacteria</taxon>
        <taxon>Pseudomonadati</taxon>
        <taxon>Pseudomonadota</taxon>
        <taxon>Gammaproteobacteria</taxon>
        <taxon>Enterobacterales</taxon>
        <taxon>Enterobacteriaceae</taxon>
        <taxon>Phytobacter</taxon>
    </lineage>
</organism>
<dbReference type="InterPro" id="IPR029068">
    <property type="entry name" value="Glyas_Bleomycin-R_OHBP_Dase"/>
</dbReference>
<feature type="domain" description="VOC" evidence="1">
    <location>
        <begin position="4"/>
        <end position="120"/>
    </location>
</feature>
<dbReference type="RefSeq" id="WP_085007339.1">
    <property type="nucleotide sequence ID" value="NZ_JAWJAC010000003.1"/>
</dbReference>
<dbReference type="InterPro" id="IPR004360">
    <property type="entry name" value="Glyas_Fos-R_dOase_dom"/>
</dbReference>
<dbReference type="Proteomes" id="UP001286589">
    <property type="component" value="Unassembled WGS sequence"/>
</dbReference>
<dbReference type="InterPro" id="IPR052164">
    <property type="entry name" value="Anthracycline_SecMetBiosynth"/>
</dbReference>
<dbReference type="PANTHER" id="PTHR33993:SF2">
    <property type="entry name" value="VOC DOMAIN-CONTAINING PROTEIN"/>
    <property type="match status" value="1"/>
</dbReference>
<accession>A0AB35RKI3</accession>
<evidence type="ECO:0000313" key="2">
    <source>
        <dbReference type="EMBL" id="MDV2861974.1"/>
    </source>
</evidence>
<evidence type="ECO:0000259" key="1">
    <source>
        <dbReference type="PROSITE" id="PS51819"/>
    </source>
</evidence>
<dbReference type="SUPFAM" id="SSF54593">
    <property type="entry name" value="Glyoxalase/Bleomycin resistance protein/Dihydroxybiphenyl dioxygenase"/>
    <property type="match status" value="1"/>
</dbReference>
<keyword evidence="3" id="KW-1185">Reference proteome</keyword>
<proteinExistence type="predicted"/>
<protein>
    <submittedName>
        <fullName evidence="2">VOC family protein</fullName>
    </submittedName>
</protein>
<dbReference type="AlphaFoldDB" id="A0AB35RKI3"/>
<name>A0AB35RKI3_9ENTR</name>
<dbReference type="Gene3D" id="3.10.180.10">
    <property type="entry name" value="2,3-Dihydroxybiphenyl 1,2-Dioxygenase, domain 1"/>
    <property type="match status" value="1"/>
</dbReference>
<sequence>MRKVINWFEIPTLDLDRAMAFYGYCLGAEFRLESAAGMTMAVFHYEEPATGGALVYSEALKPSVDGVVIYLFTPDINASLEKVAEKGGSCCFGPLTLPDDIGTIALFIDSEGNKVGLHQPA</sequence>
<dbReference type="PANTHER" id="PTHR33993">
    <property type="entry name" value="GLYOXALASE-RELATED"/>
    <property type="match status" value="1"/>
</dbReference>
<dbReference type="CDD" id="cd07247">
    <property type="entry name" value="SgaA_N_like"/>
    <property type="match status" value="1"/>
</dbReference>
<evidence type="ECO:0000313" key="3">
    <source>
        <dbReference type="Proteomes" id="UP001286589"/>
    </source>
</evidence>
<gene>
    <name evidence="2" type="ORF">R0H02_05780</name>
</gene>
<dbReference type="PROSITE" id="PS51819">
    <property type="entry name" value="VOC"/>
    <property type="match status" value="1"/>
</dbReference>
<dbReference type="Pfam" id="PF00903">
    <property type="entry name" value="Glyoxalase"/>
    <property type="match status" value="1"/>
</dbReference>
<dbReference type="InterPro" id="IPR037523">
    <property type="entry name" value="VOC_core"/>
</dbReference>
<dbReference type="EMBL" id="JAWJAC010000003">
    <property type="protein sequence ID" value="MDV2861974.1"/>
    <property type="molecule type" value="Genomic_DNA"/>
</dbReference>
<reference evidence="2 3" key="1">
    <citation type="submission" date="2023-10" db="EMBL/GenBank/DDBJ databases">
        <title>Phytobacter spp. The emergence of a new genus of hospital-origin enterobacteria encoding carbapenemases in Argentina.</title>
        <authorList>
            <person name="Vay C."/>
            <person name="Almuzara M."/>
            <person name="Traglia G.M."/>
            <person name="Campos J."/>
        </authorList>
    </citation>
    <scope>NUCLEOTIDE SEQUENCE [LARGE SCALE GENOMIC DNA]</scope>
    <source>
        <strain evidence="2 3">CVMA36</strain>
    </source>
</reference>